<dbReference type="PRINTS" id="PR00455">
    <property type="entry name" value="HTHTETR"/>
</dbReference>
<dbReference type="Pfam" id="PF08359">
    <property type="entry name" value="TetR_C_4"/>
    <property type="match status" value="1"/>
</dbReference>
<dbReference type="Gene3D" id="1.10.357.10">
    <property type="entry name" value="Tetracycline Repressor, domain 2"/>
    <property type="match status" value="1"/>
</dbReference>
<dbReference type="AlphaFoldDB" id="A0A1M4TEI8"/>
<evidence type="ECO:0000256" key="2">
    <source>
        <dbReference type="PROSITE-ProRule" id="PRU00335"/>
    </source>
</evidence>
<dbReference type="SUPFAM" id="SSF48498">
    <property type="entry name" value="Tetracyclin repressor-like, C-terminal domain"/>
    <property type="match status" value="1"/>
</dbReference>
<accession>A0A1M4TEI8</accession>
<feature type="domain" description="HTH tetR-type" evidence="3">
    <location>
        <begin position="8"/>
        <end position="68"/>
    </location>
</feature>
<dbReference type="InterPro" id="IPR036271">
    <property type="entry name" value="Tet_transcr_reg_TetR-rel_C_sf"/>
</dbReference>
<evidence type="ECO:0000313" key="5">
    <source>
        <dbReference type="Proteomes" id="UP000184196"/>
    </source>
</evidence>
<dbReference type="Proteomes" id="UP000184196">
    <property type="component" value="Unassembled WGS sequence"/>
</dbReference>
<dbReference type="PANTHER" id="PTHR43479">
    <property type="entry name" value="ACREF/ENVCD OPERON REPRESSOR-RELATED"/>
    <property type="match status" value="1"/>
</dbReference>
<protein>
    <submittedName>
        <fullName evidence="4">Transcriptional regulator, TetR family</fullName>
    </submittedName>
</protein>
<sequence>MAQRYDTQIRQQQIVRATLKIVAERGISGLTTAEIAREVGIAEGTIFRHFASKNEILLATVRYIRDTLLGWSRARVAGGGEPLEKLGDILLFHLELFEQNKGIPKIIFSEQVHQHDENLRQLMSETIGEYMELIEAIIREGREKKQFRPDLDVSMVAATYLGLVQVNLLRWSLTGCQESLAGAQRQILRFLSSILQN</sequence>
<keyword evidence="5" id="KW-1185">Reference proteome</keyword>
<evidence type="ECO:0000256" key="1">
    <source>
        <dbReference type="ARBA" id="ARBA00023125"/>
    </source>
</evidence>
<dbReference type="RefSeq" id="WP_073162616.1">
    <property type="nucleotide sequence ID" value="NZ_FQUW01000005.1"/>
</dbReference>
<evidence type="ECO:0000259" key="3">
    <source>
        <dbReference type="PROSITE" id="PS50977"/>
    </source>
</evidence>
<dbReference type="EMBL" id="FQUW01000005">
    <property type="protein sequence ID" value="SHE42795.1"/>
    <property type="molecule type" value="Genomic_DNA"/>
</dbReference>
<proteinExistence type="predicted"/>
<feature type="DNA-binding region" description="H-T-H motif" evidence="2">
    <location>
        <begin position="31"/>
        <end position="50"/>
    </location>
</feature>
<name>A0A1M4TEI8_9FIRM</name>
<dbReference type="SUPFAM" id="SSF46689">
    <property type="entry name" value="Homeodomain-like"/>
    <property type="match status" value="1"/>
</dbReference>
<dbReference type="InterPro" id="IPR050624">
    <property type="entry name" value="HTH-type_Tx_Regulator"/>
</dbReference>
<dbReference type="Pfam" id="PF00440">
    <property type="entry name" value="TetR_N"/>
    <property type="match status" value="1"/>
</dbReference>
<dbReference type="PROSITE" id="PS01081">
    <property type="entry name" value="HTH_TETR_1"/>
    <property type="match status" value="1"/>
</dbReference>
<dbReference type="InterPro" id="IPR013570">
    <property type="entry name" value="Tscrpt_reg_YsiA_C"/>
</dbReference>
<organism evidence="4 5">
    <name type="scientific">Desulfofundulus australicus DSM 11792</name>
    <dbReference type="NCBI Taxonomy" id="1121425"/>
    <lineage>
        <taxon>Bacteria</taxon>
        <taxon>Bacillati</taxon>
        <taxon>Bacillota</taxon>
        <taxon>Clostridia</taxon>
        <taxon>Eubacteriales</taxon>
        <taxon>Peptococcaceae</taxon>
        <taxon>Desulfofundulus</taxon>
    </lineage>
</organism>
<dbReference type="OrthoDB" id="13453at2"/>
<dbReference type="InterPro" id="IPR023772">
    <property type="entry name" value="DNA-bd_HTH_TetR-type_CS"/>
</dbReference>
<dbReference type="PANTHER" id="PTHR43479:SF20">
    <property type="entry name" value="HTH TETR-TYPE DOMAIN-CONTAINING PROTEIN"/>
    <property type="match status" value="1"/>
</dbReference>
<dbReference type="InterPro" id="IPR009057">
    <property type="entry name" value="Homeodomain-like_sf"/>
</dbReference>
<reference evidence="5" key="1">
    <citation type="submission" date="2016-11" db="EMBL/GenBank/DDBJ databases">
        <authorList>
            <person name="Varghese N."/>
            <person name="Submissions S."/>
        </authorList>
    </citation>
    <scope>NUCLEOTIDE SEQUENCE [LARGE SCALE GENOMIC DNA]</scope>
    <source>
        <strain evidence="5">DSM 11792</strain>
    </source>
</reference>
<gene>
    <name evidence="4" type="ORF">SAMN02745218_00285</name>
</gene>
<keyword evidence="1 2" id="KW-0238">DNA-binding</keyword>
<dbReference type="InterPro" id="IPR001647">
    <property type="entry name" value="HTH_TetR"/>
</dbReference>
<evidence type="ECO:0000313" key="4">
    <source>
        <dbReference type="EMBL" id="SHE42795.1"/>
    </source>
</evidence>
<dbReference type="GO" id="GO:0003677">
    <property type="term" value="F:DNA binding"/>
    <property type="evidence" value="ECO:0007669"/>
    <property type="project" value="UniProtKB-UniRule"/>
</dbReference>
<dbReference type="PROSITE" id="PS50977">
    <property type="entry name" value="HTH_TETR_2"/>
    <property type="match status" value="1"/>
</dbReference>